<dbReference type="AlphaFoldDB" id="A0A5J5F0J0"/>
<dbReference type="Proteomes" id="UP000326924">
    <property type="component" value="Unassembled WGS sequence"/>
</dbReference>
<dbReference type="Pfam" id="PF01814">
    <property type="entry name" value="Hemerythrin"/>
    <property type="match status" value="1"/>
</dbReference>
<gene>
    <name evidence="3" type="ORF">FN846DRAFT_944600</name>
</gene>
<dbReference type="Gene3D" id="1.20.120.520">
    <property type="entry name" value="nmb1532 protein domain like"/>
    <property type="match status" value="1"/>
</dbReference>
<evidence type="ECO:0000259" key="2">
    <source>
        <dbReference type="Pfam" id="PF01814"/>
    </source>
</evidence>
<dbReference type="PANTHER" id="PTHR38048">
    <property type="entry name" value="EXPRESSED PROTEIN"/>
    <property type="match status" value="1"/>
</dbReference>
<dbReference type="InParanoid" id="A0A5J5F0J0"/>
<accession>A0A5J5F0J0</accession>
<evidence type="ECO:0000313" key="4">
    <source>
        <dbReference type="Proteomes" id="UP000326924"/>
    </source>
</evidence>
<feature type="region of interest" description="Disordered" evidence="1">
    <location>
        <begin position="278"/>
        <end position="322"/>
    </location>
</feature>
<protein>
    <recommendedName>
        <fullName evidence="2">Hemerythrin-like domain-containing protein</fullName>
    </recommendedName>
</protein>
<feature type="domain" description="Hemerythrin-like" evidence="2">
    <location>
        <begin position="49"/>
        <end position="162"/>
    </location>
</feature>
<proteinExistence type="predicted"/>
<dbReference type="CDD" id="cd12108">
    <property type="entry name" value="Hr-like"/>
    <property type="match status" value="1"/>
</dbReference>
<dbReference type="InterPro" id="IPR012312">
    <property type="entry name" value="Hemerythrin-like"/>
</dbReference>
<comment type="caution">
    <text evidence="3">The sequence shown here is derived from an EMBL/GenBank/DDBJ whole genome shotgun (WGS) entry which is preliminary data.</text>
</comment>
<feature type="compositionally biased region" description="Basic and acidic residues" evidence="1">
    <location>
        <begin position="289"/>
        <end position="298"/>
    </location>
</feature>
<sequence>MFPPRNGHYIHMNDDMWADYPFPLISTPAVDRGYTDQFVRSSSKMALVHNILIRGMNAMYLQCEYITPETASDFMTFCQCWSEMLHNHHECEEAAYFPMIEKAVGVEGLAESNLDEHEAFMPGLRRFDEYVYNTPARTFSGRRVYAILESFAAALQMHLTEEIVWILSLSKYPGLDLAAIDRQHGLYVKAHSSRLRLLPYLLTNHDVTYEGGIHAGWPTGSRLRDLFLRYVCTQRHRGAWRYSACTYGGRPRKLLGIRRDKGEETAAGMAMVDLDLGTASGPTLPAKAHTKEEREPARRSCSRSPSISHMGSPSRASATMLV</sequence>
<dbReference type="InterPro" id="IPR053206">
    <property type="entry name" value="Dimeric_xanthone_biosynth"/>
</dbReference>
<evidence type="ECO:0000256" key="1">
    <source>
        <dbReference type="SAM" id="MobiDB-lite"/>
    </source>
</evidence>
<evidence type="ECO:0000313" key="3">
    <source>
        <dbReference type="EMBL" id="KAA8908775.1"/>
    </source>
</evidence>
<organism evidence="3 4">
    <name type="scientific">Sphaerosporella brunnea</name>
    <dbReference type="NCBI Taxonomy" id="1250544"/>
    <lineage>
        <taxon>Eukaryota</taxon>
        <taxon>Fungi</taxon>
        <taxon>Dikarya</taxon>
        <taxon>Ascomycota</taxon>
        <taxon>Pezizomycotina</taxon>
        <taxon>Pezizomycetes</taxon>
        <taxon>Pezizales</taxon>
        <taxon>Pyronemataceae</taxon>
        <taxon>Sphaerosporella</taxon>
    </lineage>
</organism>
<reference evidence="3 4" key="1">
    <citation type="submission" date="2019-09" db="EMBL/GenBank/DDBJ databases">
        <title>Draft genome of the ectomycorrhizal ascomycete Sphaerosporella brunnea.</title>
        <authorList>
            <consortium name="DOE Joint Genome Institute"/>
            <person name="Benucci G.M."/>
            <person name="Marozzi G."/>
            <person name="Antonielli L."/>
            <person name="Sanchez S."/>
            <person name="Marco P."/>
            <person name="Wang X."/>
            <person name="Falini L.B."/>
            <person name="Barry K."/>
            <person name="Haridas S."/>
            <person name="Lipzen A."/>
            <person name="Labutti K."/>
            <person name="Grigoriev I.V."/>
            <person name="Murat C."/>
            <person name="Martin F."/>
            <person name="Albertini E."/>
            <person name="Donnini D."/>
            <person name="Bonito G."/>
        </authorList>
    </citation>
    <scope>NUCLEOTIDE SEQUENCE [LARGE SCALE GENOMIC DNA]</scope>
    <source>
        <strain evidence="3 4">Sb_GMNB300</strain>
    </source>
</reference>
<dbReference type="OrthoDB" id="58416at2759"/>
<name>A0A5J5F0J0_9PEZI</name>
<feature type="compositionally biased region" description="Polar residues" evidence="1">
    <location>
        <begin position="302"/>
        <end position="322"/>
    </location>
</feature>
<dbReference type="EMBL" id="VXIS01000065">
    <property type="protein sequence ID" value="KAA8908775.1"/>
    <property type="molecule type" value="Genomic_DNA"/>
</dbReference>
<dbReference type="PANTHER" id="PTHR38048:SF2">
    <property type="entry name" value="HEMERYTHRIN-LIKE DOMAIN-CONTAINING PROTEIN"/>
    <property type="match status" value="1"/>
</dbReference>
<keyword evidence="4" id="KW-1185">Reference proteome</keyword>